<dbReference type="EMBL" id="JBJUIK010000005">
    <property type="protein sequence ID" value="KAL3527339.1"/>
    <property type="molecule type" value="Genomic_DNA"/>
</dbReference>
<dbReference type="AlphaFoldDB" id="A0ABD3A6H9"/>
<dbReference type="SUPFAM" id="SSF56672">
    <property type="entry name" value="DNA/RNA polymerases"/>
    <property type="match status" value="1"/>
</dbReference>
<dbReference type="PROSITE" id="PS50878">
    <property type="entry name" value="RT_POL"/>
    <property type="match status" value="1"/>
</dbReference>
<dbReference type="InterPro" id="IPR043128">
    <property type="entry name" value="Rev_trsase/Diguanyl_cyclase"/>
</dbReference>
<name>A0ABD3A6H9_9GENT</name>
<proteinExistence type="predicted"/>
<dbReference type="PANTHER" id="PTHR33064:SF37">
    <property type="entry name" value="RIBONUCLEASE H"/>
    <property type="match status" value="1"/>
</dbReference>
<dbReference type="InterPro" id="IPR000477">
    <property type="entry name" value="RT_dom"/>
</dbReference>
<evidence type="ECO:0000313" key="3">
    <source>
        <dbReference type="Proteomes" id="UP001630127"/>
    </source>
</evidence>
<dbReference type="InterPro" id="IPR043502">
    <property type="entry name" value="DNA/RNA_pol_sf"/>
</dbReference>
<sequence>MLLQFFSKFDLKSGFWQIQIHPSDRYKTVFTVPFGQYEWNVMPFGLKNAPSEFQKVMNDIFNPYLNFILVYIDDVLVYSDNLEQHFKHVNIFLDVTKRNGLVISASKISLCQISIRFLGHNICQGKIIPINRSIEFADKFPDQILDKIQLQRFLGCLNYISKHIPNLSILSKPLHDRPRKNPPAWTQKHTDTVKYIKLQVKSLPCLVLCDPKLFKIVEIDASDIGYGGILK</sequence>
<feature type="domain" description="Reverse transcriptase" evidence="1">
    <location>
        <begin position="1"/>
        <end position="122"/>
    </location>
</feature>
<dbReference type="CDD" id="cd01647">
    <property type="entry name" value="RT_LTR"/>
    <property type="match status" value="1"/>
</dbReference>
<evidence type="ECO:0000313" key="2">
    <source>
        <dbReference type="EMBL" id="KAL3527339.1"/>
    </source>
</evidence>
<gene>
    <name evidence="2" type="ORF">ACH5RR_011995</name>
</gene>
<dbReference type="PANTHER" id="PTHR33064">
    <property type="entry name" value="POL PROTEIN"/>
    <property type="match status" value="1"/>
</dbReference>
<dbReference type="Pfam" id="PF00078">
    <property type="entry name" value="RVT_1"/>
    <property type="match status" value="1"/>
</dbReference>
<comment type="caution">
    <text evidence="2">The sequence shown here is derived from an EMBL/GenBank/DDBJ whole genome shotgun (WGS) entry which is preliminary data.</text>
</comment>
<accession>A0ABD3A6H9</accession>
<dbReference type="Proteomes" id="UP001630127">
    <property type="component" value="Unassembled WGS sequence"/>
</dbReference>
<protein>
    <recommendedName>
        <fullName evidence="1">Reverse transcriptase domain-containing protein</fullName>
    </recommendedName>
</protein>
<evidence type="ECO:0000259" key="1">
    <source>
        <dbReference type="PROSITE" id="PS50878"/>
    </source>
</evidence>
<dbReference type="Gene3D" id="3.30.70.270">
    <property type="match status" value="2"/>
</dbReference>
<reference evidence="2 3" key="1">
    <citation type="submission" date="2024-11" db="EMBL/GenBank/DDBJ databases">
        <title>A near-complete genome assembly of Cinchona calisaya.</title>
        <authorList>
            <person name="Lian D.C."/>
            <person name="Zhao X.W."/>
            <person name="Wei L."/>
        </authorList>
    </citation>
    <scope>NUCLEOTIDE SEQUENCE [LARGE SCALE GENOMIC DNA]</scope>
    <source>
        <tissue evidence="2">Nenye</tissue>
    </source>
</reference>
<dbReference type="InterPro" id="IPR051320">
    <property type="entry name" value="Viral_Replic_Matur_Polypro"/>
</dbReference>
<keyword evidence="3" id="KW-1185">Reference proteome</keyword>
<organism evidence="2 3">
    <name type="scientific">Cinchona calisaya</name>
    <dbReference type="NCBI Taxonomy" id="153742"/>
    <lineage>
        <taxon>Eukaryota</taxon>
        <taxon>Viridiplantae</taxon>
        <taxon>Streptophyta</taxon>
        <taxon>Embryophyta</taxon>
        <taxon>Tracheophyta</taxon>
        <taxon>Spermatophyta</taxon>
        <taxon>Magnoliopsida</taxon>
        <taxon>eudicotyledons</taxon>
        <taxon>Gunneridae</taxon>
        <taxon>Pentapetalae</taxon>
        <taxon>asterids</taxon>
        <taxon>lamiids</taxon>
        <taxon>Gentianales</taxon>
        <taxon>Rubiaceae</taxon>
        <taxon>Cinchonoideae</taxon>
        <taxon>Cinchoneae</taxon>
        <taxon>Cinchona</taxon>
    </lineage>
</organism>